<reference evidence="3" key="2">
    <citation type="submission" date="2021-04" db="EMBL/GenBank/DDBJ databases">
        <authorList>
            <person name="Gilroy R."/>
        </authorList>
    </citation>
    <scope>NUCLEOTIDE SEQUENCE</scope>
    <source>
        <strain evidence="3">Gambia16-930</strain>
    </source>
</reference>
<reference evidence="3" key="1">
    <citation type="journal article" date="2021" name="PeerJ">
        <title>Extensive microbial diversity within the chicken gut microbiome revealed by metagenomics and culture.</title>
        <authorList>
            <person name="Gilroy R."/>
            <person name="Ravi A."/>
            <person name="Getino M."/>
            <person name="Pursley I."/>
            <person name="Horton D.L."/>
            <person name="Alikhan N.F."/>
            <person name="Baker D."/>
            <person name="Gharbi K."/>
            <person name="Hall N."/>
            <person name="Watson M."/>
            <person name="Adriaenssens E.M."/>
            <person name="Foster-Nyarko E."/>
            <person name="Jarju S."/>
            <person name="Secka A."/>
            <person name="Antonio M."/>
            <person name="Oren A."/>
            <person name="Chaudhuri R.R."/>
            <person name="La Ragione R."/>
            <person name="Hildebrand F."/>
            <person name="Pallen M.J."/>
        </authorList>
    </citation>
    <scope>NUCLEOTIDE SEQUENCE</scope>
    <source>
        <strain evidence="3">Gambia16-930</strain>
    </source>
</reference>
<dbReference type="GO" id="GO:0005524">
    <property type="term" value="F:ATP binding"/>
    <property type="evidence" value="ECO:0007669"/>
    <property type="project" value="InterPro"/>
</dbReference>
<evidence type="ECO:0000259" key="2">
    <source>
        <dbReference type="Pfam" id="PF22740"/>
    </source>
</evidence>
<accession>A0A9D1UHV7</accession>
<dbReference type="Pfam" id="PF01636">
    <property type="entry name" value="APH"/>
    <property type="match status" value="1"/>
</dbReference>
<evidence type="ECO:0000259" key="1">
    <source>
        <dbReference type="Pfam" id="PF01636"/>
    </source>
</evidence>
<feature type="domain" description="RapZ C-terminal" evidence="2">
    <location>
        <begin position="207"/>
        <end position="330"/>
    </location>
</feature>
<dbReference type="AlphaFoldDB" id="A0A9D1UHV7"/>
<name>A0A9D1UHV7_9BACT</name>
<dbReference type="EMBL" id="DXGG01000059">
    <property type="protein sequence ID" value="HIW86970.1"/>
    <property type="molecule type" value="Genomic_DNA"/>
</dbReference>
<dbReference type="InterPro" id="IPR011009">
    <property type="entry name" value="Kinase-like_dom_sf"/>
</dbReference>
<organism evidence="3 4">
    <name type="scientific">Candidatus Onthomorpha intestinigallinarum</name>
    <dbReference type="NCBI Taxonomy" id="2840880"/>
    <lineage>
        <taxon>Bacteria</taxon>
        <taxon>Pseudomonadati</taxon>
        <taxon>Bacteroidota</taxon>
        <taxon>Bacteroidia</taxon>
        <taxon>Bacteroidales</taxon>
        <taxon>Candidatus Onthomorpha</taxon>
    </lineage>
</organism>
<dbReference type="Proteomes" id="UP000824267">
    <property type="component" value="Unassembled WGS sequence"/>
</dbReference>
<dbReference type="SUPFAM" id="SSF56112">
    <property type="entry name" value="Protein kinase-like (PK-like)"/>
    <property type="match status" value="1"/>
</dbReference>
<evidence type="ECO:0000313" key="3">
    <source>
        <dbReference type="EMBL" id="HIW86970.1"/>
    </source>
</evidence>
<dbReference type="InterPro" id="IPR005337">
    <property type="entry name" value="RapZ-like"/>
</dbReference>
<comment type="caution">
    <text evidence="3">The sequence shown here is derived from an EMBL/GenBank/DDBJ whole genome shotgun (WGS) entry which is preliminary data.</text>
</comment>
<dbReference type="PANTHER" id="PTHR30448">
    <property type="entry name" value="RNASE ADAPTER PROTEIN RAPZ"/>
    <property type="match status" value="1"/>
</dbReference>
<feature type="non-terminal residue" evidence="3">
    <location>
        <position position="1"/>
    </location>
</feature>
<protein>
    <submittedName>
        <fullName evidence="3">Phosphotransferase</fullName>
    </submittedName>
</protein>
<sequence>PRKDFDSQSIQWDLNYFKYYFLKLADIPFNEEELERDFAILKDYLLDCDCSYFMYRDFQSRNIMLKDGDIYFIDFQGARRGALQYDLASLLYDAKANLSEQLRKKLISVYIDELKKYVSVDEREFTDRFYAYVYIRIMQAMGSYGYRGYFQKKEHFLKSIPFALKNLSYLQDNVVLPVKLNYISHLFRQMICSEKLRSLGGDSHKLTVRIKSFSYKKGYPHDVSGNGGGFVFDCRALPNPGRYDKYKYMTGMDDEVRKFLEGNEQVEKFYENVLGLVRQSCGEYLRRQFTSLSVYFGCTGGQHRSVYFACRLARELSSDDNLNVILQHVEQDG</sequence>
<evidence type="ECO:0000313" key="4">
    <source>
        <dbReference type="Proteomes" id="UP000824267"/>
    </source>
</evidence>
<feature type="domain" description="Aminoglycoside phosphotransferase" evidence="1">
    <location>
        <begin position="51"/>
        <end position="110"/>
    </location>
</feature>
<dbReference type="PANTHER" id="PTHR30448:SF0">
    <property type="entry name" value="RNASE ADAPTER PROTEIN RAPZ"/>
    <property type="match status" value="1"/>
</dbReference>
<dbReference type="InterPro" id="IPR053931">
    <property type="entry name" value="RapZ_C"/>
</dbReference>
<dbReference type="InterPro" id="IPR002575">
    <property type="entry name" value="Aminoglycoside_PTrfase"/>
</dbReference>
<proteinExistence type="predicted"/>
<dbReference type="Pfam" id="PF22740">
    <property type="entry name" value="PapZ_C"/>
    <property type="match status" value="1"/>
</dbReference>
<gene>
    <name evidence="3" type="ORF">IAC47_01670</name>
</gene>
<dbReference type="Gene3D" id="3.90.1200.10">
    <property type="match status" value="1"/>
</dbReference>